<dbReference type="EMBL" id="CP002772">
    <property type="protein sequence ID" value="AEG17192.1"/>
    <property type="molecule type" value="Genomic_DNA"/>
</dbReference>
<reference evidence="2 3" key="1">
    <citation type="journal article" date="2014" name="Int. J. Syst. Evol. Microbiol.">
        <title>Methanobacterium paludis sp. nov. and a novel strain of Methanobacterium lacus isolated from northern peatlands.</title>
        <authorList>
            <person name="Cadillo-Quiroz H."/>
            <person name="Brauer S.L."/>
            <person name="Goodson N."/>
            <person name="Yavitt J.B."/>
            <person name="Zinder S.H."/>
        </authorList>
    </citation>
    <scope>NUCLEOTIDE SEQUENCE [LARGE SCALE GENOMIC DNA]</scope>
    <source>
        <strain evidence="3">DSM 25820 / JCM 18151 / SWAN1</strain>
    </source>
</reference>
<dbReference type="RefSeq" id="WP_013824694.1">
    <property type="nucleotide sequence ID" value="NC_015574.1"/>
</dbReference>
<sequence length="208" mass="23364">MKTDPERMDFISKGTFAPIYPLIAKQIIEKFCVNEGVCIDVGAGPAPLSIALAKITDLNIYALDISDDMCRKAQENIYTEGLYGRIIPLQGDVQNIPFKDNLVDLVVSRGSIPFWQDLSSSFKEINRVLKPEGVGYVGGGFGSSKMKQKIEKTMTKEFKSKEIDFKERYNPPKKISPKDLEKAIHKANINNYEVINDDSGLWVTIRKV</sequence>
<dbReference type="GeneID" id="10667623"/>
<accession>F6D847</accession>
<dbReference type="PANTHER" id="PTHR43591">
    <property type="entry name" value="METHYLTRANSFERASE"/>
    <property type="match status" value="1"/>
</dbReference>
<feature type="domain" description="Methyltransferase type 11" evidence="1">
    <location>
        <begin position="39"/>
        <end position="134"/>
    </location>
</feature>
<evidence type="ECO:0000259" key="1">
    <source>
        <dbReference type="Pfam" id="PF08241"/>
    </source>
</evidence>
<dbReference type="KEGG" id="mew:MSWAN_0146"/>
<gene>
    <name evidence="2" type="ordered locus">MSWAN_0146</name>
</gene>
<evidence type="ECO:0000313" key="2">
    <source>
        <dbReference type="EMBL" id="AEG17192.1"/>
    </source>
</evidence>
<dbReference type="HOGENOM" id="CLU_088165_0_0_2"/>
<dbReference type="AlphaFoldDB" id="F6D847"/>
<dbReference type="GO" id="GO:0008757">
    <property type="term" value="F:S-adenosylmethionine-dependent methyltransferase activity"/>
    <property type="evidence" value="ECO:0007669"/>
    <property type="project" value="InterPro"/>
</dbReference>
<dbReference type="eggNOG" id="arCOG01786">
    <property type="taxonomic scope" value="Archaea"/>
</dbReference>
<name>F6D847_METPW</name>
<proteinExistence type="predicted"/>
<dbReference type="Proteomes" id="UP000009231">
    <property type="component" value="Chromosome"/>
</dbReference>
<dbReference type="PANTHER" id="PTHR43591:SF24">
    <property type="entry name" value="2-METHOXY-6-POLYPRENYL-1,4-BENZOQUINOL METHYLASE, MITOCHONDRIAL"/>
    <property type="match status" value="1"/>
</dbReference>
<dbReference type="CDD" id="cd02440">
    <property type="entry name" value="AdoMet_MTases"/>
    <property type="match status" value="1"/>
</dbReference>
<dbReference type="InterPro" id="IPR013216">
    <property type="entry name" value="Methyltransf_11"/>
</dbReference>
<keyword evidence="2" id="KW-0808">Transferase</keyword>
<dbReference type="GO" id="GO:0032259">
    <property type="term" value="P:methylation"/>
    <property type="evidence" value="ECO:0007669"/>
    <property type="project" value="UniProtKB-KW"/>
</dbReference>
<dbReference type="OrthoDB" id="1018at2157"/>
<dbReference type="SUPFAM" id="SSF53335">
    <property type="entry name" value="S-adenosyl-L-methionine-dependent methyltransferases"/>
    <property type="match status" value="1"/>
</dbReference>
<dbReference type="InterPro" id="IPR029063">
    <property type="entry name" value="SAM-dependent_MTases_sf"/>
</dbReference>
<keyword evidence="3" id="KW-1185">Reference proteome</keyword>
<protein>
    <submittedName>
        <fullName evidence="2">Methyltransferase type 11</fullName>
    </submittedName>
</protein>
<evidence type="ECO:0000313" key="3">
    <source>
        <dbReference type="Proteomes" id="UP000009231"/>
    </source>
</evidence>
<organism evidence="2 3">
    <name type="scientific">Methanobacterium paludis (strain DSM 25820 / JCM 18151 / SWAN1)</name>
    <dbReference type="NCBI Taxonomy" id="868131"/>
    <lineage>
        <taxon>Archaea</taxon>
        <taxon>Methanobacteriati</taxon>
        <taxon>Methanobacteriota</taxon>
        <taxon>Methanomada group</taxon>
        <taxon>Methanobacteria</taxon>
        <taxon>Methanobacteriales</taxon>
        <taxon>Methanobacteriaceae</taxon>
        <taxon>Methanobacterium</taxon>
    </lineage>
</organism>
<dbReference type="Pfam" id="PF08241">
    <property type="entry name" value="Methyltransf_11"/>
    <property type="match status" value="1"/>
</dbReference>
<dbReference type="Gene3D" id="3.40.50.150">
    <property type="entry name" value="Vaccinia Virus protein VP39"/>
    <property type="match status" value="1"/>
</dbReference>
<dbReference type="STRING" id="868131.MSWAN_0146"/>
<keyword evidence="2" id="KW-0489">Methyltransferase</keyword>